<accession>A0A0A0EJ18</accession>
<dbReference type="PANTHER" id="PTHR30441">
    <property type="entry name" value="DUF748 DOMAIN-CONTAINING PROTEIN"/>
    <property type="match status" value="1"/>
</dbReference>
<dbReference type="STRING" id="1461694.ATO9_10985"/>
<dbReference type="InterPro" id="IPR008023">
    <property type="entry name" value="DUF748"/>
</dbReference>
<comment type="caution">
    <text evidence="2">The sequence shown here is derived from an EMBL/GenBank/DDBJ whole genome shotgun (WGS) entry which is preliminary data.</text>
</comment>
<proteinExistence type="predicted"/>
<dbReference type="GO" id="GO:0005886">
    <property type="term" value="C:plasma membrane"/>
    <property type="evidence" value="ECO:0007669"/>
    <property type="project" value="TreeGrafter"/>
</dbReference>
<gene>
    <name evidence="2" type="ORF">ATO9_10985</name>
</gene>
<dbReference type="AlphaFoldDB" id="A0A0A0EJ18"/>
<evidence type="ECO:0000256" key="1">
    <source>
        <dbReference type="SAM" id="MobiDB-lite"/>
    </source>
</evidence>
<dbReference type="InterPro" id="IPR052894">
    <property type="entry name" value="AsmA-related"/>
</dbReference>
<dbReference type="Pfam" id="PF05359">
    <property type="entry name" value="DUF748"/>
    <property type="match status" value="1"/>
</dbReference>
<feature type="compositionally biased region" description="Low complexity" evidence="1">
    <location>
        <begin position="136"/>
        <end position="154"/>
    </location>
</feature>
<organism evidence="2 3">
    <name type="scientific">Pseudooceanicola atlanticus</name>
    <dbReference type="NCBI Taxonomy" id="1461694"/>
    <lineage>
        <taxon>Bacteria</taxon>
        <taxon>Pseudomonadati</taxon>
        <taxon>Pseudomonadota</taxon>
        <taxon>Alphaproteobacteria</taxon>
        <taxon>Rhodobacterales</taxon>
        <taxon>Paracoccaceae</taxon>
        <taxon>Pseudooceanicola</taxon>
    </lineage>
</organism>
<dbReference type="GO" id="GO:0090313">
    <property type="term" value="P:regulation of protein targeting to membrane"/>
    <property type="evidence" value="ECO:0007669"/>
    <property type="project" value="TreeGrafter"/>
</dbReference>
<dbReference type="EMBL" id="AQQX01000003">
    <property type="protein sequence ID" value="KGM49182.1"/>
    <property type="molecule type" value="Genomic_DNA"/>
</dbReference>
<dbReference type="PANTHER" id="PTHR30441:SF4">
    <property type="entry name" value="PROTEIN ASMA"/>
    <property type="match status" value="1"/>
</dbReference>
<dbReference type="RefSeq" id="WP_043748305.1">
    <property type="nucleotide sequence ID" value="NZ_AQQX01000003.1"/>
</dbReference>
<evidence type="ECO:0000313" key="2">
    <source>
        <dbReference type="EMBL" id="KGM49182.1"/>
    </source>
</evidence>
<keyword evidence="3" id="KW-1185">Reference proteome</keyword>
<evidence type="ECO:0008006" key="4">
    <source>
        <dbReference type="Google" id="ProtNLM"/>
    </source>
</evidence>
<dbReference type="OrthoDB" id="5439561at2"/>
<sequence length="656" mass="68125">MRLIKLLFGLVVVFVLVLVAGLLLLPGDRIASMAADELSRRTGRDVQIAGDANISFWPELGVTVGALRIANADWSENGPLFQAQSVTIGVDAAALIGGDIKIRGLRAEGPEILLERNEDGVGNWEIAFGNGSETVAGTSDSAPAASSAEPAAPPASRLSAFTLDEARITGASVYLLDRQAGTEFSLRNIDLALAYPRAGGPADVTLTLRPNGEPITLDGQVQNPLVLADGRISPVVMDVTAPGAKGRFEGRASILPEAQGSLSLDVTDTGKLAVALRQANPGLPAGLGRDVKLTTQLTLTRDGQLALREGQITSGTNKATLAADLDTSGARPRLNAQLVANALDLSALTSGPAASGNAAAPAAAGWSTAPIDASALGLMDAEIALTAPSVKTGITDLGTTRILITIDRARAVASLREVQAFGGTLTGELVANNRSGLSVGGKINASTIALQKALTDLAGITRFTGDASANLSFLGVGQNMAAIMNSLSGDGSISTGRGTIEGIDLDKLFRSGDVTGGTTIFEETTASFSMQDGVVSNDDLRMKLSLIEATGEGKIGLGQQNIDYLFTPIAAQARDGRGLALPVTIRGPWAKPKISVDLEKAIQLNAAEERKQLEEKAKQEIGKKLGVEIQEGERPEDALKRKLEEEAKRGLLNLFK</sequence>
<reference evidence="2 3" key="1">
    <citation type="journal article" date="2015" name="Antonie Van Leeuwenhoek">
        <title>Pseudooceanicola atlanticus gen. nov. sp. nov., isolated from surface seawater of the Atlantic Ocean and reclassification of Oceanicola batsensis, Oceanicola marinus, Oceanicola nitratireducens, Oceanicola nanhaiensis, Oceanicola antarcticus and Oceanicola flagellatus, as Pseudooceanicola batsensis comb. nov., Pseudooceanicola marinus comb. nov., Pseudooceanicola nitratireducens comb. nov., Pseudooceanicola nanhaiensis comb. nov., Pseudooceanicola antarcticus comb. nov., and Pseudooceanicola flagellatus comb. nov.</title>
        <authorList>
            <person name="Lai Q."/>
            <person name="Li G."/>
            <person name="Liu X."/>
            <person name="Du Y."/>
            <person name="Sun F."/>
            <person name="Shao Z."/>
        </authorList>
    </citation>
    <scope>NUCLEOTIDE SEQUENCE [LARGE SCALE GENOMIC DNA]</scope>
    <source>
        <strain evidence="2 3">22II-s11g</strain>
    </source>
</reference>
<evidence type="ECO:0000313" key="3">
    <source>
        <dbReference type="Proteomes" id="UP000030004"/>
    </source>
</evidence>
<dbReference type="eggNOG" id="COG2982">
    <property type="taxonomic scope" value="Bacteria"/>
</dbReference>
<protein>
    <recommendedName>
        <fullName evidence="4">Cell envelope biogenesis protein AsmA</fullName>
    </recommendedName>
</protein>
<dbReference type="Proteomes" id="UP000030004">
    <property type="component" value="Unassembled WGS sequence"/>
</dbReference>
<feature type="region of interest" description="Disordered" evidence="1">
    <location>
        <begin position="135"/>
        <end position="154"/>
    </location>
</feature>
<name>A0A0A0EJ18_9RHOB</name>